<name>X1VIR0_9ZZZZ</name>
<dbReference type="AlphaFoldDB" id="X1VIR0"/>
<proteinExistence type="predicted"/>
<sequence>MPFGIPKTEAERAKRHAEIYGEGELPPAVRKRLGPVMESLPEIIFANLPAPPIGPDGKWQPPLPRWLVVKMRGAGRRLPK</sequence>
<reference evidence="1" key="1">
    <citation type="journal article" date="2014" name="Front. Microbiol.">
        <title>High frequency of phylogenetically diverse reductive dehalogenase-homologous genes in deep subseafloor sedimentary metagenomes.</title>
        <authorList>
            <person name="Kawai M."/>
            <person name="Futagami T."/>
            <person name="Toyoda A."/>
            <person name="Takaki Y."/>
            <person name="Nishi S."/>
            <person name="Hori S."/>
            <person name="Arai W."/>
            <person name="Tsubouchi T."/>
            <person name="Morono Y."/>
            <person name="Uchiyama I."/>
            <person name="Ito T."/>
            <person name="Fujiyama A."/>
            <person name="Inagaki F."/>
            <person name="Takami H."/>
        </authorList>
    </citation>
    <scope>NUCLEOTIDE SEQUENCE</scope>
    <source>
        <strain evidence="1">Expedition CK06-06</strain>
    </source>
</reference>
<dbReference type="EMBL" id="BARW01033232">
    <property type="protein sequence ID" value="GAJ07535.1"/>
    <property type="molecule type" value="Genomic_DNA"/>
</dbReference>
<organism evidence="1">
    <name type="scientific">marine sediment metagenome</name>
    <dbReference type="NCBI Taxonomy" id="412755"/>
    <lineage>
        <taxon>unclassified sequences</taxon>
        <taxon>metagenomes</taxon>
        <taxon>ecological metagenomes</taxon>
    </lineage>
</organism>
<protein>
    <submittedName>
        <fullName evidence="1">Uncharacterized protein</fullName>
    </submittedName>
</protein>
<comment type="caution">
    <text evidence="1">The sequence shown here is derived from an EMBL/GenBank/DDBJ whole genome shotgun (WGS) entry which is preliminary data.</text>
</comment>
<evidence type="ECO:0000313" key="1">
    <source>
        <dbReference type="EMBL" id="GAJ07535.1"/>
    </source>
</evidence>
<accession>X1VIR0</accession>
<gene>
    <name evidence="1" type="ORF">S12H4_52381</name>
</gene>